<keyword evidence="2" id="KW-1185">Reference proteome</keyword>
<accession>A0A559K508</accession>
<evidence type="ECO:0000313" key="2">
    <source>
        <dbReference type="Proteomes" id="UP000317036"/>
    </source>
</evidence>
<sequence length="61" mass="7240">MKKFDLLLDKIFGEREPIHEVECPVCGDFEIYYRHPVTKENLGRACEFCVFVQKFDTADIR</sequence>
<protein>
    <submittedName>
        <fullName evidence="1">Acyltransferase</fullName>
    </submittedName>
</protein>
<proteinExistence type="predicted"/>
<dbReference type="RefSeq" id="WP_144852385.1">
    <property type="nucleotide sequence ID" value="NZ_VNJI01000041.1"/>
</dbReference>
<dbReference type="GO" id="GO:0016746">
    <property type="term" value="F:acyltransferase activity"/>
    <property type="evidence" value="ECO:0007669"/>
    <property type="project" value="UniProtKB-KW"/>
</dbReference>
<reference evidence="1 2" key="1">
    <citation type="submission" date="2019-07" db="EMBL/GenBank/DDBJ databases">
        <authorList>
            <person name="Kim J."/>
        </authorList>
    </citation>
    <scope>NUCLEOTIDE SEQUENCE [LARGE SCALE GENOMIC DNA]</scope>
    <source>
        <strain evidence="1 2">JC52</strain>
    </source>
</reference>
<organism evidence="1 2">
    <name type="scientific">Paenibacillus cremeus</name>
    <dbReference type="NCBI Taxonomy" id="2163881"/>
    <lineage>
        <taxon>Bacteria</taxon>
        <taxon>Bacillati</taxon>
        <taxon>Bacillota</taxon>
        <taxon>Bacilli</taxon>
        <taxon>Bacillales</taxon>
        <taxon>Paenibacillaceae</taxon>
        <taxon>Paenibacillus</taxon>
    </lineage>
</organism>
<name>A0A559K508_9BACL</name>
<keyword evidence="1" id="KW-0808">Transferase</keyword>
<evidence type="ECO:0000313" key="1">
    <source>
        <dbReference type="EMBL" id="TVY07228.1"/>
    </source>
</evidence>
<gene>
    <name evidence="1" type="ORF">FPZ49_25325</name>
</gene>
<dbReference type="Proteomes" id="UP000317036">
    <property type="component" value="Unassembled WGS sequence"/>
</dbReference>
<dbReference type="AlphaFoldDB" id="A0A559K508"/>
<dbReference type="EMBL" id="VNJI01000041">
    <property type="protein sequence ID" value="TVY07228.1"/>
    <property type="molecule type" value="Genomic_DNA"/>
</dbReference>
<comment type="caution">
    <text evidence="1">The sequence shown here is derived from an EMBL/GenBank/DDBJ whole genome shotgun (WGS) entry which is preliminary data.</text>
</comment>
<keyword evidence="1" id="KW-0012">Acyltransferase</keyword>
<dbReference type="OrthoDB" id="2901877at2"/>